<dbReference type="EMBL" id="VIKS01000001">
    <property type="protein sequence ID" value="TQV89508.1"/>
    <property type="molecule type" value="Genomic_DNA"/>
</dbReference>
<dbReference type="GO" id="GO:0046872">
    <property type="term" value="F:metal ion binding"/>
    <property type="evidence" value="ECO:0007669"/>
    <property type="project" value="UniProtKB-KW"/>
</dbReference>
<evidence type="ECO:0000256" key="5">
    <source>
        <dbReference type="ARBA" id="ARBA00023014"/>
    </source>
</evidence>
<comment type="cofactor">
    <cofactor evidence="1">
        <name>[4Fe-4S] cluster</name>
        <dbReference type="ChEBI" id="CHEBI:49883"/>
    </cofactor>
</comment>
<dbReference type="Pfam" id="PF13186">
    <property type="entry name" value="SPASM"/>
    <property type="match status" value="1"/>
</dbReference>
<evidence type="ECO:0000256" key="2">
    <source>
        <dbReference type="ARBA" id="ARBA00022691"/>
    </source>
</evidence>
<evidence type="ECO:0000259" key="6">
    <source>
        <dbReference type="PROSITE" id="PS51918"/>
    </source>
</evidence>
<name>A0A545UJ73_9GAMM</name>
<dbReference type="SUPFAM" id="SSF102114">
    <property type="entry name" value="Radical SAM enzymes"/>
    <property type="match status" value="1"/>
</dbReference>
<dbReference type="SFLD" id="SFLDS00029">
    <property type="entry name" value="Radical_SAM"/>
    <property type="match status" value="1"/>
</dbReference>
<dbReference type="PANTHER" id="PTHR11228:SF7">
    <property type="entry name" value="PQQA PEPTIDE CYCLASE"/>
    <property type="match status" value="1"/>
</dbReference>
<dbReference type="CDD" id="cd01335">
    <property type="entry name" value="Radical_SAM"/>
    <property type="match status" value="1"/>
</dbReference>
<evidence type="ECO:0000256" key="3">
    <source>
        <dbReference type="ARBA" id="ARBA00022723"/>
    </source>
</evidence>
<evidence type="ECO:0000256" key="1">
    <source>
        <dbReference type="ARBA" id="ARBA00001966"/>
    </source>
</evidence>
<keyword evidence="2" id="KW-0949">S-adenosyl-L-methionine</keyword>
<dbReference type="InterPro" id="IPR007197">
    <property type="entry name" value="rSAM"/>
</dbReference>
<keyword evidence="4" id="KW-0408">Iron</keyword>
<gene>
    <name evidence="7" type="ORF">FLL46_01090</name>
</gene>
<dbReference type="Gene3D" id="3.20.20.70">
    <property type="entry name" value="Aldolase class I"/>
    <property type="match status" value="1"/>
</dbReference>
<feature type="domain" description="Radical SAM core" evidence="6">
    <location>
        <begin position="1"/>
        <end position="212"/>
    </location>
</feature>
<dbReference type="PANTHER" id="PTHR11228">
    <property type="entry name" value="RADICAL SAM DOMAIN PROTEIN"/>
    <property type="match status" value="1"/>
</dbReference>
<dbReference type="AlphaFoldDB" id="A0A545UJ73"/>
<dbReference type="Pfam" id="PF04055">
    <property type="entry name" value="Radical_SAM"/>
    <property type="match status" value="1"/>
</dbReference>
<proteinExistence type="predicted"/>
<sequence length="342" mass="39206">MHTLKWLVLGVNNICNLHCKMCDVGTGSKETNFSENLIGARPIDMPLELFREISLQAKSYFPNAKLGYAFTEPLIYKYLEESLEIACVNELEVAITTNGLKLKQKANAILEYGVENIFLSLDGTEEIHNSIRGNKYSFQKALDGIEELIKHAKRPKISIFCVITEWNIGNLSELVEFFSQYPIEQLGFMHTNFTTVEMAQEHNMHHGYYYHATHSNIEEINIDEMNLDLLWSDICRIKSLATDFKVSFSPEIETREMLDVFYHKPKLFIGRKCLDIYRNIMLKSDGSVIPAHGRCFNLELGNLYQSDLLTIWQSQVLRKLQLDLDKAGGLFPACARCCSAFH</sequence>
<comment type="caution">
    <text evidence="7">The sequence shown here is derived from an EMBL/GenBank/DDBJ whole genome shotgun (WGS) entry which is preliminary data.</text>
</comment>
<dbReference type="PROSITE" id="PS51918">
    <property type="entry name" value="RADICAL_SAM"/>
    <property type="match status" value="1"/>
</dbReference>
<organism evidence="7 8">
    <name type="scientific">Aliikangiella coralliicola</name>
    <dbReference type="NCBI Taxonomy" id="2592383"/>
    <lineage>
        <taxon>Bacteria</taxon>
        <taxon>Pseudomonadati</taxon>
        <taxon>Pseudomonadota</taxon>
        <taxon>Gammaproteobacteria</taxon>
        <taxon>Oceanospirillales</taxon>
        <taxon>Pleioneaceae</taxon>
        <taxon>Aliikangiella</taxon>
    </lineage>
</organism>
<keyword evidence="3" id="KW-0479">Metal-binding</keyword>
<evidence type="ECO:0000313" key="7">
    <source>
        <dbReference type="EMBL" id="TQV89508.1"/>
    </source>
</evidence>
<dbReference type="InterPro" id="IPR058240">
    <property type="entry name" value="rSAM_sf"/>
</dbReference>
<keyword evidence="5" id="KW-0411">Iron-sulfur</keyword>
<dbReference type="GO" id="GO:0051536">
    <property type="term" value="F:iron-sulfur cluster binding"/>
    <property type="evidence" value="ECO:0007669"/>
    <property type="project" value="UniProtKB-KW"/>
</dbReference>
<keyword evidence="8" id="KW-1185">Reference proteome</keyword>
<dbReference type="CDD" id="cd21109">
    <property type="entry name" value="SPASM"/>
    <property type="match status" value="1"/>
</dbReference>
<evidence type="ECO:0000313" key="8">
    <source>
        <dbReference type="Proteomes" id="UP000315439"/>
    </source>
</evidence>
<dbReference type="OrthoDB" id="9792276at2"/>
<evidence type="ECO:0000256" key="4">
    <source>
        <dbReference type="ARBA" id="ARBA00023004"/>
    </source>
</evidence>
<protein>
    <submittedName>
        <fullName evidence="7">Radical SAM protein</fullName>
    </submittedName>
</protein>
<dbReference type="SFLD" id="SFLDG01067">
    <property type="entry name" value="SPASM/twitch_domain_containing"/>
    <property type="match status" value="1"/>
</dbReference>
<reference evidence="7 8" key="1">
    <citation type="submission" date="2019-07" db="EMBL/GenBank/DDBJ databases">
        <title>Draft genome for Aliikangiella sp. M105.</title>
        <authorList>
            <person name="Wang G."/>
        </authorList>
    </citation>
    <scope>NUCLEOTIDE SEQUENCE [LARGE SCALE GENOMIC DNA]</scope>
    <source>
        <strain evidence="7 8">M105</strain>
    </source>
</reference>
<dbReference type="InterPro" id="IPR023885">
    <property type="entry name" value="4Fe4S-binding_SPASM_dom"/>
</dbReference>
<dbReference type="RefSeq" id="WP_142891572.1">
    <property type="nucleotide sequence ID" value="NZ_ML660160.1"/>
</dbReference>
<dbReference type="Proteomes" id="UP000315439">
    <property type="component" value="Unassembled WGS sequence"/>
</dbReference>
<accession>A0A545UJ73</accession>
<dbReference type="InterPro" id="IPR050377">
    <property type="entry name" value="Radical_SAM_PqqE_MftC-like"/>
</dbReference>
<dbReference type="InterPro" id="IPR013785">
    <property type="entry name" value="Aldolase_TIM"/>
</dbReference>
<dbReference type="GO" id="GO:0003824">
    <property type="term" value="F:catalytic activity"/>
    <property type="evidence" value="ECO:0007669"/>
    <property type="project" value="InterPro"/>
</dbReference>